<dbReference type="GeneID" id="66054816"/>
<reference evidence="3 4" key="1">
    <citation type="journal article" date="2007" name="Science">
        <title>The Chlamydomonas genome reveals the evolution of key animal and plant functions.</title>
        <authorList>
            <person name="Merchant S.S."/>
            <person name="Prochnik S.E."/>
            <person name="Vallon O."/>
            <person name="Harris E.H."/>
            <person name="Karpowicz S.J."/>
            <person name="Witman G.B."/>
            <person name="Terry A."/>
            <person name="Salamov A."/>
            <person name="Fritz-Laylin L.K."/>
            <person name="Marechal-Drouard L."/>
            <person name="Marshall W.F."/>
            <person name="Qu L.H."/>
            <person name="Nelson D.R."/>
            <person name="Sanderfoot A.A."/>
            <person name="Spalding M.H."/>
            <person name="Kapitonov V.V."/>
            <person name="Ren Q."/>
            <person name="Ferris P."/>
            <person name="Lindquist E."/>
            <person name="Shapiro H."/>
            <person name="Lucas S.M."/>
            <person name="Grimwood J."/>
            <person name="Schmutz J."/>
            <person name="Cardol P."/>
            <person name="Cerutti H."/>
            <person name="Chanfreau G."/>
            <person name="Chen C.L."/>
            <person name="Cognat V."/>
            <person name="Croft M.T."/>
            <person name="Dent R."/>
            <person name="Dutcher S."/>
            <person name="Fernandez E."/>
            <person name="Fukuzawa H."/>
            <person name="Gonzalez-Ballester D."/>
            <person name="Gonzalez-Halphen D."/>
            <person name="Hallmann A."/>
            <person name="Hanikenne M."/>
            <person name="Hippler M."/>
            <person name="Inwood W."/>
            <person name="Jabbari K."/>
            <person name="Kalanon M."/>
            <person name="Kuras R."/>
            <person name="Lefebvre P.A."/>
            <person name="Lemaire S.D."/>
            <person name="Lobanov A.V."/>
            <person name="Lohr M."/>
            <person name="Manuell A."/>
            <person name="Meier I."/>
            <person name="Mets L."/>
            <person name="Mittag M."/>
            <person name="Mittelmeier T."/>
            <person name="Moroney J.V."/>
            <person name="Moseley J."/>
            <person name="Napoli C."/>
            <person name="Nedelcu A.M."/>
            <person name="Niyogi K."/>
            <person name="Novoselov S.V."/>
            <person name="Paulsen I.T."/>
            <person name="Pazour G."/>
            <person name="Purton S."/>
            <person name="Ral J.P."/>
            <person name="Riano-Pachon D.M."/>
            <person name="Riekhof W."/>
            <person name="Rymarquis L."/>
            <person name="Schroda M."/>
            <person name="Stern D."/>
            <person name="Umen J."/>
            <person name="Willows R."/>
            <person name="Wilson N."/>
            <person name="Zimmer S.L."/>
            <person name="Allmer J."/>
            <person name="Balk J."/>
            <person name="Bisova K."/>
            <person name="Chen C.J."/>
            <person name="Elias M."/>
            <person name="Gendler K."/>
            <person name="Hauser C."/>
            <person name="Lamb M.R."/>
            <person name="Ledford H."/>
            <person name="Long J.C."/>
            <person name="Minagawa J."/>
            <person name="Page M.D."/>
            <person name="Pan J."/>
            <person name="Pootakham W."/>
            <person name="Roje S."/>
            <person name="Rose A."/>
            <person name="Stahlberg E."/>
            <person name="Terauchi A.M."/>
            <person name="Yang P."/>
            <person name="Ball S."/>
            <person name="Bowler C."/>
            <person name="Dieckmann C.L."/>
            <person name="Gladyshev V.N."/>
            <person name="Green P."/>
            <person name="Jorgensen R."/>
            <person name="Mayfield S."/>
            <person name="Mueller-Roeber B."/>
            <person name="Rajamani S."/>
            <person name="Sayre R.T."/>
            <person name="Brokstein P."/>
            <person name="Dubchak I."/>
            <person name="Goodstein D."/>
            <person name="Hornick L."/>
            <person name="Huang Y.W."/>
            <person name="Jhaveri J."/>
            <person name="Luo Y."/>
            <person name="Martinez D."/>
            <person name="Ngau W.C."/>
            <person name="Otillar B."/>
            <person name="Poliakov A."/>
            <person name="Porter A."/>
            <person name="Szajkowski L."/>
            <person name="Werner G."/>
            <person name="Zhou K."/>
            <person name="Grigoriev I.V."/>
            <person name="Rokhsar D.S."/>
            <person name="Grossman A.R."/>
        </authorList>
    </citation>
    <scope>NUCLEOTIDE SEQUENCE [LARGE SCALE GENOMIC DNA]</scope>
    <source>
        <strain evidence="4">CC-503</strain>
    </source>
</reference>
<dbReference type="InterPro" id="IPR001054">
    <property type="entry name" value="A/G_cyclase"/>
</dbReference>
<keyword evidence="4" id="KW-1185">Reference proteome</keyword>
<evidence type="ECO:0000259" key="2">
    <source>
        <dbReference type="PROSITE" id="PS50125"/>
    </source>
</evidence>
<feature type="region of interest" description="Disordered" evidence="1">
    <location>
        <begin position="502"/>
        <end position="527"/>
    </location>
</feature>
<feature type="compositionally biased region" description="Polar residues" evidence="1">
    <location>
        <begin position="399"/>
        <end position="412"/>
    </location>
</feature>
<organism evidence="3 4">
    <name type="scientific">Chlamydomonas reinhardtii</name>
    <name type="common">Chlamydomonas smithii</name>
    <dbReference type="NCBI Taxonomy" id="3055"/>
    <lineage>
        <taxon>Eukaryota</taxon>
        <taxon>Viridiplantae</taxon>
        <taxon>Chlorophyta</taxon>
        <taxon>core chlorophytes</taxon>
        <taxon>Chlorophyceae</taxon>
        <taxon>CS clade</taxon>
        <taxon>Chlamydomonadales</taxon>
        <taxon>Chlamydomonadaceae</taxon>
        <taxon>Chlamydomonas</taxon>
    </lineage>
</organism>
<feature type="region of interest" description="Disordered" evidence="1">
    <location>
        <begin position="586"/>
        <end position="609"/>
    </location>
</feature>
<dbReference type="Proteomes" id="UP000006906">
    <property type="component" value="Chromosome 9"/>
</dbReference>
<feature type="region of interest" description="Disordered" evidence="1">
    <location>
        <begin position="264"/>
        <end position="291"/>
    </location>
</feature>
<feature type="compositionally biased region" description="Low complexity" evidence="1">
    <location>
        <begin position="379"/>
        <end position="389"/>
    </location>
</feature>
<dbReference type="InParanoid" id="A0A2K3DF41"/>
<feature type="compositionally biased region" description="Low complexity" evidence="1">
    <location>
        <begin position="180"/>
        <end position="196"/>
    </location>
</feature>
<feature type="compositionally biased region" description="Gly residues" evidence="1">
    <location>
        <begin position="357"/>
        <end position="366"/>
    </location>
</feature>
<name>A0A2K3DF41_CHLRE</name>
<feature type="compositionally biased region" description="Low complexity" evidence="1">
    <location>
        <begin position="504"/>
        <end position="513"/>
    </location>
</feature>
<dbReference type="AlphaFoldDB" id="A0A2K3DF41"/>
<dbReference type="KEGG" id="cre:CHLRE_09g402738v5"/>
<dbReference type="InterPro" id="IPR050697">
    <property type="entry name" value="Adenylyl/Guanylyl_Cyclase_3/4"/>
</dbReference>
<feature type="region of interest" description="Disordered" evidence="1">
    <location>
        <begin position="348"/>
        <end position="442"/>
    </location>
</feature>
<dbReference type="PANTHER" id="PTHR43081:SF1">
    <property type="entry name" value="ADENYLATE CYCLASE, TERMINAL-DIFFERENTIATION SPECIFIC"/>
    <property type="match status" value="1"/>
</dbReference>
<proteinExistence type="predicted"/>
<dbReference type="GO" id="GO:0035556">
    <property type="term" value="P:intracellular signal transduction"/>
    <property type="evidence" value="ECO:0007669"/>
    <property type="project" value="InterPro"/>
</dbReference>
<dbReference type="GO" id="GO:0009190">
    <property type="term" value="P:cyclic nucleotide biosynthetic process"/>
    <property type="evidence" value="ECO:0007669"/>
    <property type="project" value="InterPro"/>
</dbReference>
<dbReference type="Pfam" id="PF00211">
    <property type="entry name" value="Guanylate_cyc"/>
    <property type="match status" value="1"/>
</dbReference>
<feature type="region of interest" description="Disordered" evidence="1">
    <location>
        <begin position="132"/>
        <end position="249"/>
    </location>
</feature>
<dbReference type="EMBL" id="CM008970">
    <property type="protein sequence ID" value="PNW79161.1"/>
    <property type="molecule type" value="Genomic_DNA"/>
</dbReference>
<evidence type="ECO:0000256" key="1">
    <source>
        <dbReference type="SAM" id="MobiDB-lite"/>
    </source>
</evidence>
<sequence length="609" mass="58365">MYGAYECQEYECTFMVCCHTPRAAAELALALQQWLLVADWPSDLLSEFEAGRVVLSDTTGRPLRRGFRAKVGIFTGVPLSVVPHATTGRADYFGALVNRAARLMAGAKAGQILMDTTAGLEVLREWRQMMTAAAAGQQQRTPSEARSPIPGGMPPPAGLGSGADGGGGGGGGRAPRSRRGSVGTLTTTTSQNNTQQPLVLTGASAEGTTRPAAAVSGSSSSSSSSGGGAAAASAAPAPAQGRRAPPAKTLSLSMSASGLPTATALADSGSHAGPFAPLGGPSGASVSSPGEARVQPRLDIGAASLASAPASASAGSNVQLAAGPQLLAHPQLTSGDGAAEVAAVPAPGSHDGHGFGEGHAGAGGEGVPLSQLRGTIGIQAPSLQSSPSPATGPCVPTGPASTAANTVVTSHAGQPPPVNNLPSLACRPQTPGSGGPGGGGGGRSMVAAAVGPVLAPAAVAIAGRAHLVPLTVQVVDLGEYRLKGLARPQPVMALQLKRTMQGQPEDALAAEDAPLPPHSPAAVAAGAGGAGGGGAAAAGGGGGAGAGGVGAGGGGGAGAGGVGGAGTGAGACKAQRVQRGAGLLDELPVALPVPLGEATADVGEMGEVE</sequence>
<dbReference type="Gene3D" id="3.30.70.1230">
    <property type="entry name" value="Nucleotide cyclase"/>
    <property type="match status" value="1"/>
</dbReference>
<accession>A0A2K3DF41</accession>
<evidence type="ECO:0000313" key="4">
    <source>
        <dbReference type="Proteomes" id="UP000006906"/>
    </source>
</evidence>
<dbReference type="SUPFAM" id="SSF55073">
    <property type="entry name" value="Nucleotide cyclase"/>
    <property type="match status" value="1"/>
</dbReference>
<dbReference type="RefSeq" id="XP_042921433.1">
    <property type="nucleotide sequence ID" value="XM_043066087.1"/>
</dbReference>
<feature type="compositionally biased region" description="Low complexity" evidence="1">
    <location>
        <begin position="210"/>
        <end position="247"/>
    </location>
</feature>
<dbReference type="PROSITE" id="PS50125">
    <property type="entry name" value="GUANYLATE_CYCLASE_2"/>
    <property type="match status" value="1"/>
</dbReference>
<dbReference type="PANTHER" id="PTHR43081">
    <property type="entry name" value="ADENYLATE CYCLASE, TERMINAL-DIFFERENTIATION SPECIFIC-RELATED"/>
    <property type="match status" value="1"/>
</dbReference>
<feature type="compositionally biased region" description="Low complexity" evidence="1">
    <location>
        <begin position="132"/>
        <end position="141"/>
    </location>
</feature>
<gene>
    <name evidence="3" type="ORF">CHLRE_09g402738v5</name>
</gene>
<feature type="domain" description="Guanylate cyclase" evidence="2">
    <location>
        <begin position="66"/>
        <end position="104"/>
    </location>
</feature>
<feature type="compositionally biased region" description="Gly residues" evidence="1">
    <location>
        <begin position="159"/>
        <end position="173"/>
    </location>
</feature>
<evidence type="ECO:0000313" key="3">
    <source>
        <dbReference type="EMBL" id="PNW79161.1"/>
    </source>
</evidence>
<feature type="compositionally biased region" description="Low complexity" evidence="1">
    <location>
        <begin position="276"/>
        <end position="291"/>
    </location>
</feature>
<protein>
    <recommendedName>
        <fullName evidence="2">Guanylate cyclase domain-containing protein</fullName>
    </recommendedName>
</protein>
<dbReference type="InterPro" id="IPR029787">
    <property type="entry name" value="Nucleotide_cyclase"/>
</dbReference>
<feature type="compositionally biased region" description="Gly residues" evidence="1">
    <location>
        <begin position="432"/>
        <end position="442"/>
    </location>
</feature>
<dbReference type="OrthoDB" id="552043at2759"/>
<dbReference type="Gramene" id="PNW79161">
    <property type="protein sequence ID" value="PNW79161"/>
    <property type="gene ID" value="CHLRE_09g402738v5"/>
</dbReference>